<evidence type="ECO:0000313" key="2">
    <source>
        <dbReference type="Proteomes" id="UP001596226"/>
    </source>
</evidence>
<proteinExistence type="predicted"/>
<dbReference type="Proteomes" id="UP001596226">
    <property type="component" value="Unassembled WGS sequence"/>
</dbReference>
<keyword evidence="2" id="KW-1185">Reference proteome</keyword>
<name>A0ABW1HCD2_9ACTN</name>
<dbReference type="EMBL" id="JBHSQS010000028">
    <property type="protein sequence ID" value="MFC5927289.1"/>
    <property type="molecule type" value="Genomic_DNA"/>
</dbReference>
<reference evidence="2" key="1">
    <citation type="journal article" date="2019" name="Int. J. Syst. Evol. Microbiol.">
        <title>The Global Catalogue of Microorganisms (GCM) 10K type strain sequencing project: providing services to taxonomists for standard genome sequencing and annotation.</title>
        <authorList>
            <consortium name="The Broad Institute Genomics Platform"/>
            <consortium name="The Broad Institute Genome Sequencing Center for Infectious Disease"/>
            <person name="Wu L."/>
            <person name="Ma J."/>
        </authorList>
    </citation>
    <scope>NUCLEOTIDE SEQUENCE [LARGE SCALE GENOMIC DNA]</scope>
    <source>
        <strain evidence="2">CGMCC 4.7144</strain>
    </source>
</reference>
<sequence length="244" mass="26638">MSNRSLAVTEQIRTAMASSNPDDIVTGVKEAVAQEVTSLSPDAKIVLTSYFNHTYMPDLVLEWHDAGKRDSRPIFLRNDLRPEVTEQDVRSLARQEPVVLSLTALDEPSVAAGPLRERAREANRVLVTDVVSLADMATPFGTQRSALHGQEDAPLLRLVQANLLKGGRGLLTPQDVERLAQSATPPDSGVVLTDQFLATFQETTDEMFAPDAALRLRRSAELLRLGLSTEVIDAVTGLNGELRD</sequence>
<organism evidence="1 2">
    <name type="scientific">Micromonospora vulcania</name>
    <dbReference type="NCBI Taxonomy" id="1441873"/>
    <lineage>
        <taxon>Bacteria</taxon>
        <taxon>Bacillati</taxon>
        <taxon>Actinomycetota</taxon>
        <taxon>Actinomycetes</taxon>
        <taxon>Micromonosporales</taxon>
        <taxon>Micromonosporaceae</taxon>
        <taxon>Micromonospora</taxon>
    </lineage>
</organism>
<gene>
    <name evidence="1" type="ORF">ACFQGL_28505</name>
</gene>
<dbReference type="RefSeq" id="WP_377515672.1">
    <property type="nucleotide sequence ID" value="NZ_JBHSQS010000028.1"/>
</dbReference>
<protein>
    <submittedName>
        <fullName evidence="1">Uncharacterized protein</fullName>
    </submittedName>
</protein>
<evidence type="ECO:0000313" key="1">
    <source>
        <dbReference type="EMBL" id="MFC5927289.1"/>
    </source>
</evidence>
<comment type="caution">
    <text evidence="1">The sequence shown here is derived from an EMBL/GenBank/DDBJ whole genome shotgun (WGS) entry which is preliminary data.</text>
</comment>
<accession>A0ABW1HCD2</accession>